<evidence type="ECO:0000313" key="3">
    <source>
        <dbReference type="EMBL" id="GAA96861.1"/>
    </source>
</evidence>
<reference evidence="3 4" key="1">
    <citation type="journal article" date="2011" name="J. Gen. Appl. Microbiol.">
        <title>Draft genome sequencing of the enigmatic basidiomycete Mixia osmundae.</title>
        <authorList>
            <person name="Nishida H."/>
            <person name="Nagatsuka Y."/>
            <person name="Sugiyama J."/>
        </authorList>
    </citation>
    <scope>NUCLEOTIDE SEQUENCE [LARGE SCALE GENOMIC DNA]</scope>
    <source>
        <strain evidence="4">CBS 9802 / IAM 14324 / JCM 22182 / KY 12970</strain>
    </source>
</reference>
<dbReference type="GO" id="GO:0004491">
    <property type="term" value="F:methylmalonate-semialdehyde dehydrogenase (acylating, NAD) activity"/>
    <property type="evidence" value="ECO:0007669"/>
    <property type="project" value="InterPro"/>
</dbReference>
<name>G7E224_MIXOS</name>
<gene>
    <name evidence="3" type="primary">Mo03534</name>
    <name evidence="3" type="ORF">E5Q_03534</name>
</gene>
<evidence type="ECO:0000256" key="1">
    <source>
        <dbReference type="ARBA" id="ARBA00009986"/>
    </source>
</evidence>
<dbReference type="AlphaFoldDB" id="G7E224"/>
<sequence length="513" mass="57976">MEKLSMHICLERDNGLDGTIKADLSTRYRLSFEDWLDRVKSAVFVPRDRSILVHYPVSRQLQTVQDEDDYLLLKTRFQRRKKYRAKLVLTVEISQDVPTREQHDHYQAQVASLDPLDDGSAFLYATTRSSEEARLDEVQAADIFTRTQMAVEQEERERLEAAARASICAPMTGFDPKMVEDQIRLMHPQTANLSDSSERRANFRDSADLGEQPDYDGDEIPSDSHALVVCEPQPLNLREPSPIPTIFPSKSLMYDGTRRSRSVPLAALVPARLDICDNQDCSPSAPPPEEVASLSYDLQSPAQYLRSLPLLTPAEERWQRQNALIRGPQCSATEHQGESATSDGVIRNDLPTLSGTFLTMNEAIEACGRFARQHGYTLVTRSSKADKYLFLACSRHGKYRNTHLLNTLERQRQTKTRKSECPVEIRGRFDGSQWNLTVFNSVHNHETLPFLPDDAQPRRKYTPRKNLKVRPAKKVKLDPSIDDKPDGGYALNGAASVGDATRQDAAPHSHEAY</sequence>
<proteinExistence type="inferred from homology"/>
<dbReference type="GO" id="GO:0006574">
    <property type="term" value="P:L-valine catabolic process"/>
    <property type="evidence" value="ECO:0007669"/>
    <property type="project" value="TreeGrafter"/>
</dbReference>
<feature type="compositionally biased region" description="Basic and acidic residues" evidence="2">
    <location>
        <begin position="475"/>
        <end position="486"/>
    </location>
</feature>
<feature type="compositionally biased region" description="Basic residues" evidence="2">
    <location>
        <begin position="458"/>
        <end position="474"/>
    </location>
</feature>
<feature type="compositionally biased region" description="Acidic residues" evidence="2">
    <location>
        <begin position="211"/>
        <end position="221"/>
    </location>
</feature>
<organism evidence="3 4">
    <name type="scientific">Mixia osmundae (strain CBS 9802 / IAM 14324 / JCM 22182 / KY 12970)</name>
    <dbReference type="NCBI Taxonomy" id="764103"/>
    <lineage>
        <taxon>Eukaryota</taxon>
        <taxon>Fungi</taxon>
        <taxon>Dikarya</taxon>
        <taxon>Basidiomycota</taxon>
        <taxon>Pucciniomycotina</taxon>
        <taxon>Mixiomycetes</taxon>
        <taxon>Mixiales</taxon>
        <taxon>Mixiaceae</taxon>
        <taxon>Mixia</taxon>
    </lineage>
</organism>
<dbReference type="EMBL" id="BABT02000108">
    <property type="protein sequence ID" value="GAA96861.1"/>
    <property type="molecule type" value="Genomic_DNA"/>
</dbReference>
<dbReference type="PANTHER" id="PTHR43866">
    <property type="entry name" value="MALONATE-SEMIALDEHYDE DEHYDROGENASE"/>
    <property type="match status" value="1"/>
</dbReference>
<feature type="compositionally biased region" description="Basic and acidic residues" evidence="2">
    <location>
        <begin position="501"/>
        <end position="513"/>
    </location>
</feature>
<comment type="similarity">
    <text evidence="1">Belongs to the aldehyde dehydrogenase family.</text>
</comment>
<dbReference type="GO" id="GO:0005739">
    <property type="term" value="C:mitochondrion"/>
    <property type="evidence" value="ECO:0007669"/>
    <property type="project" value="TreeGrafter"/>
</dbReference>
<reference evidence="3 4" key="2">
    <citation type="journal article" date="2012" name="Open Biol.">
        <title>Characteristics of nucleosomes and linker DNA regions on the genome of the basidiomycete Mixia osmundae revealed by mono- and dinucleosome mapping.</title>
        <authorList>
            <person name="Nishida H."/>
            <person name="Kondo S."/>
            <person name="Matsumoto T."/>
            <person name="Suzuki Y."/>
            <person name="Yoshikawa H."/>
            <person name="Taylor T.D."/>
            <person name="Sugiyama J."/>
        </authorList>
    </citation>
    <scope>NUCLEOTIDE SEQUENCE [LARGE SCALE GENOMIC DNA]</scope>
    <source>
        <strain evidence="4">CBS 9802 / IAM 14324 / JCM 22182 / KY 12970</strain>
    </source>
</reference>
<feature type="region of interest" description="Disordered" evidence="2">
    <location>
        <begin position="450"/>
        <end position="513"/>
    </location>
</feature>
<dbReference type="InterPro" id="IPR014842">
    <property type="entry name" value="AFT"/>
</dbReference>
<dbReference type="InParanoid" id="G7E224"/>
<dbReference type="GO" id="GO:0045944">
    <property type="term" value="P:positive regulation of transcription by RNA polymerase II"/>
    <property type="evidence" value="ECO:0007669"/>
    <property type="project" value="InterPro"/>
</dbReference>
<dbReference type="GO" id="GO:0006210">
    <property type="term" value="P:thymine catabolic process"/>
    <property type="evidence" value="ECO:0007669"/>
    <property type="project" value="TreeGrafter"/>
</dbReference>
<protein>
    <recommendedName>
        <fullName evidence="5">FAR1 domain-containing protein</fullName>
    </recommendedName>
</protein>
<comment type="caution">
    <text evidence="3">The sequence shown here is derived from an EMBL/GenBank/DDBJ whole genome shotgun (WGS) entry which is preliminary data.</text>
</comment>
<evidence type="ECO:0000256" key="2">
    <source>
        <dbReference type="SAM" id="MobiDB-lite"/>
    </source>
</evidence>
<dbReference type="STRING" id="764103.G7E224"/>
<dbReference type="GO" id="GO:0000981">
    <property type="term" value="F:DNA-binding transcription factor activity, RNA polymerase II-specific"/>
    <property type="evidence" value="ECO:0007669"/>
    <property type="project" value="InterPro"/>
</dbReference>
<accession>G7E224</accession>
<dbReference type="PANTHER" id="PTHR43866:SF3">
    <property type="entry name" value="METHYLMALONATE-SEMIALDEHYDE DEHYDROGENASE [ACYLATING], MITOCHONDRIAL"/>
    <property type="match status" value="1"/>
</dbReference>
<evidence type="ECO:0000313" key="4">
    <source>
        <dbReference type="Proteomes" id="UP000009131"/>
    </source>
</evidence>
<keyword evidence="4" id="KW-1185">Reference proteome</keyword>
<dbReference type="RefSeq" id="XP_014567289.1">
    <property type="nucleotide sequence ID" value="XM_014711803.1"/>
</dbReference>
<dbReference type="Proteomes" id="UP000009131">
    <property type="component" value="Unassembled WGS sequence"/>
</dbReference>
<dbReference type="Pfam" id="PF08731">
    <property type="entry name" value="AFT"/>
    <property type="match status" value="1"/>
</dbReference>
<dbReference type="OrthoDB" id="2422440at2759"/>
<evidence type="ECO:0008006" key="5">
    <source>
        <dbReference type="Google" id="ProtNLM"/>
    </source>
</evidence>
<dbReference type="InterPro" id="IPR010061">
    <property type="entry name" value="MeMal-semiAld_DH"/>
</dbReference>
<feature type="compositionally biased region" description="Basic and acidic residues" evidence="2">
    <location>
        <begin position="196"/>
        <end position="207"/>
    </location>
</feature>
<feature type="region of interest" description="Disordered" evidence="2">
    <location>
        <begin position="189"/>
        <end position="222"/>
    </location>
</feature>
<dbReference type="GO" id="GO:0010106">
    <property type="term" value="P:cellular response to iron ion starvation"/>
    <property type="evidence" value="ECO:0007669"/>
    <property type="project" value="InterPro"/>
</dbReference>
<dbReference type="HOGENOM" id="CLU_531081_0_0_1"/>